<dbReference type="AlphaFoldDB" id="A0A9D4V5E9"/>
<feature type="repeat" description="PPR" evidence="2">
    <location>
        <begin position="152"/>
        <end position="186"/>
    </location>
</feature>
<feature type="repeat" description="PPR" evidence="2">
    <location>
        <begin position="458"/>
        <end position="492"/>
    </location>
</feature>
<sequence>MAGALYLKTGMAGREDFERRNDLSWKEFFRDPSLWWDKRSTKRNPRQPDFKHKLTKQPLWMDSPYNPSWVAEELISRGFTAHHANTAEALSPSLIWACCKTKDLSTGIKLHNELQSRGLAEKNYSRALVSMYAKCGDLQRAQALLDKHNSSSIVPWNALIAGYARQGKGQNALDCFEQMQREGISPNSVTYTCILKACARMRAIDKGKKIHEEISKQGLLEHDIILSTALVDMYAKCGCLPQAQGVLEKLPSRSVVSWNALVAGYAQQGHGRQALDCYEQMRCEGIQPDSVTYTCILKACAGIRAIDKGKQIHNEILRQGLLEHDIMLSTALVDMYAKCSALPQAQSVLEKLLSRDAISWSALITGYAQEGKGQQALECYERMQSEGIHPDSGTYVAILNACALTGAIDKGKHVHDEILRQELLEHDSLVGNALVDMYAKCGALPQAQSVLEKLPFRDVVSWNTLITGYAQKGKGQQALECYEQMQQEGILPDAVTYHCLLNMCSHLGLVEEGQGLFDSMEAVGGLKPDLECFTCMVDLLGRAGHLIKAVEVIQGMPFTASSAIWHCLLGACLKWVDVNVGTWAFEQAIEVDRSDVSVYVLMVNIFAAAGMQEKAKDIETMRIKNKAWKLPWCSSRTDTDDRVHEFFIGDTKPAQSEEIDMKLRGCWS</sequence>
<dbReference type="EMBL" id="JABFUD020000005">
    <property type="protein sequence ID" value="KAI5080114.1"/>
    <property type="molecule type" value="Genomic_DNA"/>
</dbReference>
<proteinExistence type="predicted"/>
<dbReference type="FunFam" id="1.25.40.10:FF:000031">
    <property type="entry name" value="Pentatricopeptide repeat-containing protein mitochondrial"/>
    <property type="match status" value="2"/>
</dbReference>
<feature type="repeat" description="PPR" evidence="2">
    <location>
        <begin position="289"/>
        <end position="323"/>
    </location>
</feature>
<dbReference type="Proteomes" id="UP000886520">
    <property type="component" value="Chromosome 5"/>
</dbReference>
<dbReference type="GO" id="GO:0009451">
    <property type="term" value="P:RNA modification"/>
    <property type="evidence" value="ECO:0007669"/>
    <property type="project" value="InterPro"/>
</dbReference>
<evidence type="ECO:0000256" key="1">
    <source>
        <dbReference type="ARBA" id="ARBA00022737"/>
    </source>
</evidence>
<dbReference type="InterPro" id="IPR046960">
    <property type="entry name" value="PPR_At4g14850-like_plant"/>
</dbReference>
<dbReference type="Pfam" id="PF01535">
    <property type="entry name" value="PPR"/>
    <property type="match status" value="2"/>
</dbReference>
<keyword evidence="4" id="KW-1185">Reference proteome</keyword>
<name>A0A9D4V5E9_ADICA</name>
<dbReference type="InterPro" id="IPR011990">
    <property type="entry name" value="TPR-like_helical_dom_sf"/>
</dbReference>
<dbReference type="Gene3D" id="1.25.40.10">
    <property type="entry name" value="Tetratricopeptide repeat domain"/>
    <property type="match status" value="4"/>
</dbReference>
<feature type="repeat" description="PPR" evidence="2">
    <location>
        <begin position="493"/>
        <end position="527"/>
    </location>
</feature>
<dbReference type="FunFam" id="1.25.40.10:FF:000090">
    <property type="entry name" value="Pentatricopeptide repeat-containing protein, chloroplastic"/>
    <property type="match status" value="1"/>
</dbReference>
<dbReference type="GO" id="GO:0003723">
    <property type="term" value="F:RNA binding"/>
    <property type="evidence" value="ECO:0007669"/>
    <property type="project" value="InterPro"/>
</dbReference>
<evidence type="ECO:0000313" key="3">
    <source>
        <dbReference type="EMBL" id="KAI5080114.1"/>
    </source>
</evidence>
<evidence type="ECO:0000256" key="2">
    <source>
        <dbReference type="PROSITE-ProRule" id="PRU00708"/>
    </source>
</evidence>
<dbReference type="InterPro" id="IPR002885">
    <property type="entry name" value="PPR_rpt"/>
</dbReference>
<feature type="repeat" description="PPR" evidence="2">
    <location>
        <begin position="187"/>
        <end position="221"/>
    </location>
</feature>
<dbReference type="SUPFAM" id="SSF48452">
    <property type="entry name" value="TPR-like"/>
    <property type="match status" value="1"/>
</dbReference>
<keyword evidence="1" id="KW-0677">Repeat</keyword>
<dbReference type="PROSITE" id="PS51375">
    <property type="entry name" value="PPR"/>
    <property type="match status" value="7"/>
</dbReference>
<comment type="caution">
    <text evidence="3">The sequence shown here is derived from an EMBL/GenBank/DDBJ whole genome shotgun (WGS) entry which is preliminary data.</text>
</comment>
<dbReference type="PANTHER" id="PTHR47926">
    <property type="entry name" value="PENTATRICOPEPTIDE REPEAT-CONTAINING PROTEIN"/>
    <property type="match status" value="1"/>
</dbReference>
<evidence type="ECO:0000313" key="4">
    <source>
        <dbReference type="Proteomes" id="UP000886520"/>
    </source>
</evidence>
<dbReference type="Pfam" id="PF13041">
    <property type="entry name" value="PPR_2"/>
    <property type="match status" value="4"/>
</dbReference>
<accession>A0A9D4V5E9</accession>
<dbReference type="FunFam" id="1.25.40.10:FF:000144">
    <property type="entry name" value="Pentatricopeptide repeat-containing protein, mitochondrial"/>
    <property type="match status" value="1"/>
</dbReference>
<organism evidence="3 4">
    <name type="scientific">Adiantum capillus-veneris</name>
    <name type="common">Maidenhair fern</name>
    <dbReference type="NCBI Taxonomy" id="13818"/>
    <lineage>
        <taxon>Eukaryota</taxon>
        <taxon>Viridiplantae</taxon>
        <taxon>Streptophyta</taxon>
        <taxon>Embryophyta</taxon>
        <taxon>Tracheophyta</taxon>
        <taxon>Polypodiopsida</taxon>
        <taxon>Polypodiidae</taxon>
        <taxon>Polypodiales</taxon>
        <taxon>Pteridineae</taxon>
        <taxon>Pteridaceae</taxon>
        <taxon>Vittarioideae</taxon>
        <taxon>Adiantum</taxon>
    </lineage>
</organism>
<feature type="repeat" description="PPR" evidence="2">
    <location>
        <begin position="254"/>
        <end position="288"/>
    </location>
</feature>
<gene>
    <name evidence="3" type="ORF">GOP47_0005593</name>
</gene>
<dbReference type="NCBIfam" id="TIGR00756">
    <property type="entry name" value="PPR"/>
    <property type="match status" value="4"/>
</dbReference>
<feature type="repeat" description="PPR" evidence="2">
    <location>
        <begin position="356"/>
        <end position="390"/>
    </location>
</feature>
<protein>
    <recommendedName>
        <fullName evidence="5">Pentatricopeptide repeat-containing protein</fullName>
    </recommendedName>
</protein>
<reference evidence="3 4" key="1">
    <citation type="submission" date="2021-01" db="EMBL/GenBank/DDBJ databases">
        <title>Adiantum capillus-veneris genome.</title>
        <authorList>
            <person name="Fang Y."/>
            <person name="Liao Q."/>
        </authorList>
    </citation>
    <scope>NUCLEOTIDE SEQUENCE [LARGE SCALE GENOMIC DNA]</scope>
    <source>
        <strain evidence="3">H3</strain>
        <tissue evidence="3">Leaf</tissue>
    </source>
</reference>
<evidence type="ECO:0008006" key="5">
    <source>
        <dbReference type="Google" id="ProtNLM"/>
    </source>
</evidence>
<dbReference type="OrthoDB" id="185373at2759"/>